<evidence type="ECO:0000256" key="1">
    <source>
        <dbReference type="SAM" id="Phobius"/>
    </source>
</evidence>
<name>A0A5B9NE35_9CAUD</name>
<keyword evidence="2" id="KW-0808">Transferase</keyword>
<keyword evidence="1" id="KW-0472">Membrane</keyword>
<protein>
    <submittedName>
        <fullName evidence="2">Putative DNA methylase</fullName>
    </submittedName>
</protein>
<dbReference type="GO" id="GO:0008168">
    <property type="term" value="F:methyltransferase activity"/>
    <property type="evidence" value="ECO:0007669"/>
    <property type="project" value="UniProtKB-KW"/>
</dbReference>
<reference evidence="2 3" key="1">
    <citation type="submission" date="2019-04" db="EMBL/GenBank/DDBJ databases">
        <authorList>
            <person name="Call J.J."/>
            <person name="Thurgood T.L."/>
            <person name="Sharma R."/>
            <person name="Loertscher E."/>
            <person name="Anderson K."/>
            <person name="Carroll M."/>
            <person name="Flindt K."/>
            <person name="Urrea L."/>
            <person name="Arens D.K."/>
            <person name="Kruger J.L."/>
            <person name="Thompson D.W."/>
            <person name="Walker J."/>
            <person name="Johnson L."/>
            <person name="Grose J.H."/>
        </authorList>
    </citation>
    <scope>NUCLEOTIDE SEQUENCE [LARGE SCALE GENOMIC DNA]</scope>
</reference>
<gene>
    <name evidence="2" type="ORF">gp47</name>
</gene>
<keyword evidence="3" id="KW-1185">Reference proteome</keyword>
<evidence type="ECO:0000313" key="3">
    <source>
        <dbReference type="Proteomes" id="UP000323223"/>
    </source>
</evidence>
<sequence length="51" mass="5834">MTSTIPQTYKIMIEKIRAPGPCIENSAVITAIVNFILVFSVAFRWNNYTRN</sequence>
<organism evidence="2 3">
    <name type="scientific">Klebsiella phage vB_KpnS_Call</name>
    <dbReference type="NCBI Taxonomy" id="2591371"/>
    <lineage>
        <taxon>Viruses</taxon>
        <taxon>Duplodnaviria</taxon>
        <taxon>Heunggongvirae</taxon>
        <taxon>Uroviricota</taxon>
        <taxon>Caudoviricetes</taxon>
        <taxon>Drexlerviridae</taxon>
        <taxon>Webervirus</taxon>
        <taxon>Webervirus call</taxon>
    </lineage>
</organism>
<accession>A0A5B9NE35</accession>
<feature type="transmembrane region" description="Helical" evidence="1">
    <location>
        <begin position="27"/>
        <end position="45"/>
    </location>
</feature>
<keyword evidence="2" id="KW-0489">Methyltransferase</keyword>
<keyword evidence="1" id="KW-0812">Transmembrane</keyword>
<dbReference type="Proteomes" id="UP000323223">
    <property type="component" value="Segment"/>
</dbReference>
<dbReference type="EMBL" id="MN013079">
    <property type="protein sequence ID" value="QEG12497.1"/>
    <property type="molecule type" value="Genomic_DNA"/>
</dbReference>
<evidence type="ECO:0000313" key="2">
    <source>
        <dbReference type="EMBL" id="QEG12497.1"/>
    </source>
</evidence>
<proteinExistence type="predicted"/>
<dbReference type="GO" id="GO:0032259">
    <property type="term" value="P:methylation"/>
    <property type="evidence" value="ECO:0007669"/>
    <property type="project" value="UniProtKB-KW"/>
</dbReference>
<keyword evidence="1" id="KW-1133">Transmembrane helix</keyword>